<evidence type="ECO:0000313" key="5">
    <source>
        <dbReference type="Proteomes" id="UP000251314"/>
    </source>
</evidence>
<dbReference type="EMBL" id="MJFZ01001712">
    <property type="protein sequence ID" value="RAW21522.1"/>
    <property type="molecule type" value="Genomic_DNA"/>
</dbReference>
<evidence type="ECO:0000313" key="2">
    <source>
        <dbReference type="EMBL" id="RAW27600.1"/>
    </source>
</evidence>
<evidence type="ECO:0000313" key="3">
    <source>
        <dbReference type="EMBL" id="RAW29358.1"/>
    </source>
</evidence>
<dbReference type="VEuPathDB" id="FungiDB:PC110_g15992"/>
<evidence type="ECO:0000313" key="1">
    <source>
        <dbReference type="EMBL" id="RAW21522.1"/>
    </source>
</evidence>
<proteinExistence type="predicted"/>
<dbReference type="Proteomes" id="UP000251314">
    <property type="component" value="Unassembled WGS sequence"/>
</dbReference>
<reference evidence="3 5" key="1">
    <citation type="submission" date="2018-01" db="EMBL/GenBank/DDBJ databases">
        <title>Draft genome of the strawberry crown rot pathogen Phytophthora cactorum.</title>
        <authorList>
            <person name="Armitage A.D."/>
            <person name="Lysoe E."/>
            <person name="Nellist C.F."/>
            <person name="Harrison R.J."/>
            <person name="Brurberg M.B."/>
        </authorList>
    </citation>
    <scope>NUCLEOTIDE SEQUENCE [LARGE SCALE GENOMIC DNA]</scope>
    <source>
        <strain evidence="3 5">10300</strain>
    </source>
</reference>
<accession>A0A329S1F8</accession>
<sequence length="124" mass="14003">MQAATTSARKEKTKPDELDDDIKGHGIVLDLVASIDPKIWKFSSRFVHASAGFYNINIKAKAWIDDRKWLEQDWRKVSSDVSLFAEETNTSGISGTAICDRHQVLANEIIAKFSSCRLRTEFLT</sequence>
<dbReference type="VEuPathDB" id="FungiDB:PC110_g14278"/>
<dbReference type="OrthoDB" id="125863at2759"/>
<comment type="caution">
    <text evidence="3">The sequence shown here is derived from an EMBL/GenBank/DDBJ whole genome shotgun (WGS) entry which is preliminary data.</text>
</comment>
<keyword evidence="5" id="KW-1185">Reference proteome</keyword>
<dbReference type="VEuPathDB" id="FungiDB:PC110_g22035"/>
<dbReference type="EMBL" id="MJFZ01000550">
    <property type="protein sequence ID" value="RAW27600.1"/>
    <property type="molecule type" value="Genomic_DNA"/>
</dbReference>
<dbReference type="EMBL" id="MJFZ01000186">
    <property type="protein sequence ID" value="RAW34868.1"/>
    <property type="molecule type" value="Genomic_DNA"/>
</dbReference>
<evidence type="ECO:0000313" key="4">
    <source>
        <dbReference type="EMBL" id="RAW34868.1"/>
    </source>
</evidence>
<organism evidence="3 5">
    <name type="scientific">Phytophthora cactorum</name>
    <dbReference type="NCBI Taxonomy" id="29920"/>
    <lineage>
        <taxon>Eukaryota</taxon>
        <taxon>Sar</taxon>
        <taxon>Stramenopiles</taxon>
        <taxon>Oomycota</taxon>
        <taxon>Peronosporomycetes</taxon>
        <taxon>Peronosporales</taxon>
        <taxon>Peronosporaceae</taxon>
        <taxon>Phytophthora</taxon>
    </lineage>
</organism>
<dbReference type="VEuPathDB" id="FungiDB:PC110_g8820"/>
<gene>
    <name evidence="3" type="ORF">PC110_g14278</name>
    <name evidence="2" type="ORF">PC110_g15992</name>
    <name evidence="1" type="ORF">PC110_g22035</name>
    <name evidence="4" type="ORF">PC110_g8820</name>
</gene>
<dbReference type="AlphaFoldDB" id="A0A329S1F8"/>
<dbReference type="EMBL" id="MJFZ01000432">
    <property type="protein sequence ID" value="RAW29358.1"/>
    <property type="molecule type" value="Genomic_DNA"/>
</dbReference>
<protein>
    <submittedName>
        <fullName evidence="3">Uncharacterized protein</fullName>
    </submittedName>
</protein>
<dbReference type="STRING" id="29920.A0A329S1F8"/>
<name>A0A329S1F8_9STRA</name>